<evidence type="ECO:0000256" key="2">
    <source>
        <dbReference type="ARBA" id="ARBA00022602"/>
    </source>
</evidence>
<comment type="similarity">
    <text evidence="1 6">Belongs to the protein prenyltransferase subunit alpha family.</text>
</comment>
<sequence>MHGRLKVRTTAEQQEIKAKERAKKMVIYKTAMNLIFSKRKSGELDDEILKITGQVLTENPDISTLWNIRKETILKIKDAMPDLIDSYISKELALTEQCIRVNPKSYNSWFHRSWVLDQGSSVDFHNEFLLCDKCLELDERNFHCWDYRRIIVQKSKTSLENELQFSTDKIQKNFSNYSSWHYRSELLPRIYPSSSDESLLDDQKLAEECNLVQNAIFTDPNDQSAWFYQRWLLFNGDEKFRTSSSHSSLLLTLNNELESCQQLHDLEPDNKWVKLQVCELLRRINGLGNETEILQLVQQLIKVDPLRKGYYTYFGNSTILMNLKKKIKKEFTSLILNTLIVSGSKIVEENQEKRTGQS</sequence>
<keyword evidence="4" id="KW-0677">Repeat</keyword>
<dbReference type="GO" id="GO:0005968">
    <property type="term" value="C:Rab-protein geranylgeranyltransferase complex"/>
    <property type="evidence" value="ECO:0007669"/>
    <property type="project" value="TreeGrafter"/>
</dbReference>
<dbReference type="Pfam" id="PF01239">
    <property type="entry name" value="PPTA"/>
    <property type="match status" value="4"/>
</dbReference>
<comment type="caution">
    <text evidence="7">The sequence shown here is derived from an EMBL/GenBank/DDBJ whole genome shotgun (WGS) entry which is preliminary data.</text>
</comment>
<proteinExistence type="inferred from homology"/>
<evidence type="ECO:0000313" key="7">
    <source>
        <dbReference type="EMBL" id="CAH0106996.1"/>
    </source>
</evidence>
<dbReference type="PANTHER" id="PTHR11129">
    <property type="entry name" value="PROTEIN FARNESYLTRANSFERASE ALPHA SUBUNIT/RAB GERANYLGERANYL TRANSFERASE ALPHA SUBUNIT"/>
    <property type="match status" value="1"/>
</dbReference>
<name>A0A8J2RPE8_9CRUS</name>
<dbReference type="GO" id="GO:0097354">
    <property type="term" value="P:prenylation"/>
    <property type="evidence" value="ECO:0007669"/>
    <property type="project" value="UniProtKB-UniRule"/>
</dbReference>
<dbReference type="Gene3D" id="1.25.40.120">
    <property type="entry name" value="Protein prenylyltransferase"/>
    <property type="match status" value="1"/>
</dbReference>
<keyword evidence="2 6" id="KW-0637">Prenyltransferase</keyword>
<comment type="function">
    <text evidence="6">Catalyzes the transfer of a geranyl-geranyl moiety from geranyl-geranyl pyrophosphate to cysteines occuring in specific C-terminal amino acid sequences.</text>
</comment>
<reference evidence="7" key="1">
    <citation type="submission" date="2021-11" db="EMBL/GenBank/DDBJ databases">
        <authorList>
            <person name="Schell T."/>
        </authorList>
    </citation>
    <scope>NUCLEOTIDE SEQUENCE</scope>
    <source>
        <strain evidence="7">M5</strain>
    </source>
</reference>
<evidence type="ECO:0000256" key="1">
    <source>
        <dbReference type="ARBA" id="ARBA00006734"/>
    </source>
</evidence>
<keyword evidence="8" id="KW-1185">Reference proteome</keyword>
<keyword evidence="3 6" id="KW-0808">Transferase</keyword>
<dbReference type="FunFam" id="1.25.40.120:FF:000001">
    <property type="entry name" value="Geranylgeranyl transferase type-2 subunit alpha"/>
    <property type="match status" value="1"/>
</dbReference>
<evidence type="ECO:0000256" key="5">
    <source>
        <dbReference type="ARBA" id="ARBA00047658"/>
    </source>
</evidence>
<gene>
    <name evidence="7" type="ORF">DGAL_LOCUS10280</name>
</gene>
<dbReference type="EC" id="2.5.1.60" evidence="6"/>
<dbReference type="EMBL" id="CAKKLH010000246">
    <property type="protein sequence ID" value="CAH0106996.1"/>
    <property type="molecule type" value="Genomic_DNA"/>
</dbReference>
<dbReference type="AlphaFoldDB" id="A0A8J2RPE8"/>
<protein>
    <recommendedName>
        <fullName evidence="6">Geranylgeranyl transferase type-2 subunit alpha</fullName>
        <ecNumber evidence="6">2.5.1.60</ecNumber>
    </recommendedName>
    <alternativeName>
        <fullName evidence="6">Geranylgeranyl transferase type II subunit alpha</fullName>
    </alternativeName>
</protein>
<comment type="catalytic activity">
    <reaction evidence="5 6">
        <text>geranylgeranyl diphosphate + L-cysteinyl-[protein] = S-geranylgeranyl-L-cysteinyl-[protein] + diphosphate</text>
        <dbReference type="Rhea" id="RHEA:21240"/>
        <dbReference type="Rhea" id="RHEA-COMP:10131"/>
        <dbReference type="Rhea" id="RHEA-COMP:11537"/>
        <dbReference type="ChEBI" id="CHEBI:29950"/>
        <dbReference type="ChEBI" id="CHEBI:33019"/>
        <dbReference type="ChEBI" id="CHEBI:57533"/>
        <dbReference type="ChEBI" id="CHEBI:86021"/>
        <dbReference type="EC" id="2.5.1.60"/>
    </reaction>
</comment>
<evidence type="ECO:0000256" key="3">
    <source>
        <dbReference type="ARBA" id="ARBA00022679"/>
    </source>
</evidence>
<dbReference type="PANTHER" id="PTHR11129:SF2">
    <property type="entry name" value="GERANYLGERANYL TRANSFERASE TYPE-2 SUBUNIT ALPHA"/>
    <property type="match status" value="1"/>
</dbReference>
<dbReference type="SUPFAM" id="SSF48439">
    <property type="entry name" value="Protein prenylyltransferase"/>
    <property type="match status" value="1"/>
</dbReference>
<dbReference type="GO" id="GO:0004663">
    <property type="term" value="F:Rab geranylgeranyltransferase activity"/>
    <property type="evidence" value="ECO:0007669"/>
    <property type="project" value="UniProtKB-UniRule"/>
</dbReference>
<evidence type="ECO:0000256" key="6">
    <source>
        <dbReference type="RuleBase" id="RU367120"/>
    </source>
</evidence>
<accession>A0A8J2RPE8</accession>
<evidence type="ECO:0000256" key="4">
    <source>
        <dbReference type="ARBA" id="ARBA00022737"/>
    </source>
</evidence>
<dbReference type="OrthoDB" id="1658at2759"/>
<dbReference type="InterPro" id="IPR002088">
    <property type="entry name" value="Prenyl_trans_a"/>
</dbReference>
<evidence type="ECO:0000313" key="8">
    <source>
        <dbReference type="Proteomes" id="UP000789390"/>
    </source>
</evidence>
<dbReference type="Proteomes" id="UP000789390">
    <property type="component" value="Unassembled WGS sequence"/>
</dbReference>
<dbReference type="PROSITE" id="PS51147">
    <property type="entry name" value="PFTA"/>
    <property type="match status" value="4"/>
</dbReference>
<organism evidence="7 8">
    <name type="scientific">Daphnia galeata</name>
    <dbReference type="NCBI Taxonomy" id="27404"/>
    <lineage>
        <taxon>Eukaryota</taxon>
        <taxon>Metazoa</taxon>
        <taxon>Ecdysozoa</taxon>
        <taxon>Arthropoda</taxon>
        <taxon>Crustacea</taxon>
        <taxon>Branchiopoda</taxon>
        <taxon>Diplostraca</taxon>
        <taxon>Cladocera</taxon>
        <taxon>Anomopoda</taxon>
        <taxon>Daphniidae</taxon>
        <taxon>Daphnia</taxon>
    </lineage>
</organism>